<reference evidence="2" key="1">
    <citation type="submission" date="2015-07" db="EMBL/GenBank/DDBJ databases">
        <authorList>
            <person name="Urmite Genomes"/>
        </authorList>
    </citation>
    <scope>NUCLEOTIDE SEQUENCE [LARGE SCALE GENOMIC DNA]</scope>
    <source>
        <strain evidence="2">type strain: ATCC 49404</strain>
    </source>
</reference>
<evidence type="ECO:0000313" key="2">
    <source>
        <dbReference type="Proteomes" id="UP000199147"/>
    </source>
</evidence>
<dbReference type="RefSeq" id="WP_090512257.1">
    <property type="nucleotide sequence ID" value="NZ_CWKH01000001.1"/>
</dbReference>
<organism evidence="1 2">
    <name type="scientific">Mycolicibacterium neworleansense</name>
    <dbReference type="NCBI Taxonomy" id="146018"/>
    <lineage>
        <taxon>Bacteria</taxon>
        <taxon>Bacillati</taxon>
        <taxon>Actinomycetota</taxon>
        <taxon>Actinomycetes</taxon>
        <taxon>Mycobacteriales</taxon>
        <taxon>Mycobacteriaceae</taxon>
        <taxon>Mycolicibacterium</taxon>
    </lineage>
</organism>
<dbReference type="PANTHER" id="PTHR37829">
    <property type="entry name" value="PHAGE-LIKE ELEMENT PBSX PROTEIN XKDT"/>
    <property type="match status" value="1"/>
</dbReference>
<gene>
    <name evidence="1" type="ORF">BN2156_01667</name>
</gene>
<dbReference type="PANTHER" id="PTHR37829:SF3">
    <property type="entry name" value="PROTEIN JAYE-RELATED"/>
    <property type="match status" value="1"/>
</dbReference>
<protein>
    <submittedName>
        <fullName evidence="1">Baseplate J-like protein</fullName>
    </submittedName>
</protein>
<dbReference type="STRING" id="146018.BN2156_01667"/>
<sequence length="574" mass="60088">MSGLEYTPRPYADIVRDLLTTLTGGTVREAVTAPVAGPLVLDRLASRPIRRVSHLEGVTDVGGTPVPVRFTDADFDLADTDNDGKPDVVVFRDNGRKPIPGTTLTVNYYPVQIARPVPLTDLNVGSVVRTVLETFAREIAQEEQYLDLIYRSAFLDTAEGAALDKVVALIGVTRLPARHPLVEVRFGRNATTGGKITIPTGTVITDAATPPARYRTISDLTLEAGEQSRSVPAAGIAVDTGMVAAGALDRLETTIGGISTVTNPAAAYRESAAETDDALRRRAKGALHGSVCGTLDALRFGILSIPGVKAVELTEWPDGQAGVVRAAVAYDRPDPAVEKEVRRRIDELRPAGIRVDTRAAGRRSVRVNVTLVLAGTGVSGAELNRVTGGVEERVAAKLAALEPGAVIRPAVLTAAALADPLVVDAAITLTDPSAPGAPVVLQSGDVLDVLRPFEFPTPQAERTPTGVVATTGDVDLVLPVQLQPGVTLDDATIAIRLAVDAYLATLGPGTSLTLAAVASALQSSPLFGVVREQAGIVVESSGQFVQLLDGQGSYIVAAGEQLRQRTLDVHEALS</sequence>
<accession>A0A0H5RM30</accession>
<dbReference type="Proteomes" id="UP000199147">
    <property type="component" value="Unassembled WGS sequence"/>
</dbReference>
<proteinExistence type="predicted"/>
<keyword evidence="2" id="KW-1185">Reference proteome</keyword>
<dbReference type="OrthoDB" id="8617324at2"/>
<evidence type="ECO:0000313" key="1">
    <source>
        <dbReference type="EMBL" id="CRZ14811.1"/>
    </source>
</evidence>
<dbReference type="InterPro" id="IPR052399">
    <property type="entry name" value="Phage_Baseplate_Assmbl_Protein"/>
</dbReference>
<dbReference type="EMBL" id="CWKH01000001">
    <property type="protein sequence ID" value="CRZ14811.1"/>
    <property type="molecule type" value="Genomic_DNA"/>
</dbReference>
<dbReference type="AlphaFoldDB" id="A0A0H5RM30"/>
<name>A0A0H5RM30_9MYCO</name>